<dbReference type="OrthoDB" id="1882547at2759"/>
<evidence type="ECO:0000256" key="3">
    <source>
        <dbReference type="ARBA" id="ARBA00022862"/>
    </source>
</evidence>
<dbReference type="InterPro" id="IPR036249">
    <property type="entry name" value="Thioredoxin-like_sf"/>
</dbReference>
<keyword evidence="4 7" id="KW-0560">Oxidoreductase</keyword>
<dbReference type="SUPFAM" id="SSF52833">
    <property type="entry name" value="Thioredoxin-like"/>
    <property type="match status" value="1"/>
</dbReference>
<feature type="domain" description="Redoxin" evidence="8">
    <location>
        <begin position="30"/>
        <end position="182"/>
    </location>
</feature>
<dbReference type="AlphaFoldDB" id="A0A8J2IHI7"/>
<evidence type="ECO:0000256" key="7">
    <source>
        <dbReference type="RuleBase" id="RU366011"/>
    </source>
</evidence>
<comment type="caution">
    <text evidence="9">The sequence shown here is derived from an EMBL/GenBank/DDBJ whole genome shotgun (WGS) entry which is preliminary data.</text>
</comment>
<comment type="similarity">
    <text evidence="1 7">Belongs to the peroxiredoxin family. Prx5 subfamily.</text>
</comment>
<reference evidence="9" key="1">
    <citation type="submission" date="2021-05" db="EMBL/GenBank/DDBJ databases">
        <authorList>
            <person name="Stam R."/>
        </authorList>
    </citation>
    <scope>NUCLEOTIDE SEQUENCE</scope>
    <source>
        <strain evidence="9">CS162</strain>
    </source>
</reference>
<dbReference type="GO" id="GO:0008379">
    <property type="term" value="F:thioredoxin peroxidase activity"/>
    <property type="evidence" value="ECO:0007669"/>
    <property type="project" value="InterPro"/>
</dbReference>
<sequence length="182" mass="19108">MFATARRLPLVRPVASRRLFHASAPAFVNVGDKLPDVDLVEGSPGNKVNLAKELTGKGLIIAGKGVPAAFSPSCSENHIPGYINSPKLKDAGKVFVVSVNDPFVMKAWGKMLDPSGSSGIRFLGDPSLSFTKALDLSFDGASIFGGDRSRRYALVIDNGAVKAAHVESDNTGLNVSAADKVL</sequence>
<accession>A0A8J2IHI7</accession>
<evidence type="ECO:0000313" key="10">
    <source>
        <dbReference type="Proteomes" id="UP000676310"/>
    </source>
</evidence>
<dbReference type="GO" id="GO:0005777">
    <property type="term" value="C:peroxisome"/>
    <property type="evidence" value="ECO:0007669"/>
    <property type="project" value="TreeGrafter"/>
</dbReference>
<evidence type="ECO:0000256" key="6">
    <source>
        <dbReference type="PIRSR" id="PIRSR637944-1"/>
    </source>
</evidence>
<evidence type="ECO:0000259" key="8">
    <source>
        <dbReference type="Pfam" id="PF08534"/>
    </source>
</evidence>
<dbReference type="GO" id="GO:0005739">
    <property type="term" value="C:mitochondrion"/>
    <property type="evidence" value="ECO:0007669"/>
    <property type="project" value="TreeGrafter"/>
</dbReference>
<dbReference type="GO" id="GO:0005829">
    <property type="term" value="C:cytosol"/>
    <property type="evidence" value="ECO:0007669"/>
    <property type="project" value="TreeGrafter"/>
</dbReference>
<gene>
    <name evidence="9" type="ORF">ALTATR162_LOCUS11555</name>
</gene>
<dbReference type="Proteomes" id="UP000676310">
    <property type="component" value="Unassembled WGS sequence"/>
</dbReference>
<proteinExistence type="inferred from homology"/>
<keyword evidence="10" id="KW-1185">Reference proteome</keyword>
<name>A0A8J2IHI7_9PLEO</name>
<evidence type="ECO:0000256" key="5">
    <source>
        <dbReference type="ARBA" id="ARBA00023284"/>
    </source>
</evidence>
<dbReference type="GO" id="GO:0034599">
    <property type="term" value="P:cellular response to oxidative stress"/>
    <property type="evidence" value="ECO:0007669"/>
    <property type="project" value="InterPro"/>
</dbReference>
<dbReference type="Gene3D" id="3.40.30.10">
    <property type="entry name" value="Glutaredoxin"/>
    <property type="match status" value="1"/>
</dbReference>
<organism evidence="9 10">
    <name type="scientific">Alternaria atra</name>
    <dbReference type="NCBI Taxonomy" id="119953"/>
    <lineage>
        <taxon>Eukaryota</taxon>
        <taxon>Fungi</taxon>
        <taxon>Dikarya</taxon>
        <taxon>Ascomycota</taxon>
        <taxon>Pezizomycotina</taxon>
        <taxon>Dothideomycetes</taxon>
        <taxon>Pleosporomycetidae</taxon>
        <taxon>Pleosporales</taxon>
        <taxon>Pleosporineae</taxon>
        <taxon>Pleosporaceae</taxon>
        <taxon>Alternaria</taxon>
        <taxon>Alternaria sect. Ulocladioides</taxon>
    </lineage>
</organism>
<dbReference type="Pfam" id="PF08534">
    <property type="entry name" value="Redoxin"/>
    <property type="match status" value="1"/>
</dbReference>
<dbReference type="PANTHER" id="PTHR10430">
    <property type="entry name" value="PEROXIREDOXIN"/>
    <property type="match status" value="1"/>
</dbReference>
<evidence type="ECO:0000256" key="1">
    <source>
        <dbReference type="ARBA" id="ARBA00010505"/>
    </source>
</evidence>
<evidence type="ECO:0000313" key="9">
    <source>
        <dbReference type="EMBL" id="CAG5186335.1"/>
    </source>
</evidence>
<dbReference type="EMBL" id="CAJRGZ010000030">
    <property type="protein sequence ID" value="CAG5186335.1"/>
    <property type="molecule type" value="Genomic_DNA"/>
</dbReference>
<keyword evidence="2 7" id="KW-0575">Peroxidase</keyword>
<feature type="active site" description="Cysteine sulfenic acid (-SOH) intermediate" evidence="6">
    <location>
        <position position="74"/>
    </location>
</feature>
<dbReference type="GeneID" id="67011840"/>
<dbReference type="RefSeq" id="XP_043175132.1">
    <property type="nucleotide sequence ID" value="XM_043319197.1"/>
</dbReference>
<dbReference type="FunFam" id="3.40.30.10:FF:000159">
    <property type="entry name" value="Peroxiredoxin"/>
    <property type="match status" value="1"/>
</dbReference>
<dbReference type="InterPro" id="IPR013740">
    <property type="entry name" value="Redoxin"/>
</dbReference>
<keyword evidence="3 7" id="KW-0049">Antioxidant</keyword>
<dbReference type="GO" id="GO:0042744">
    <property type="term" value="P:hydrogen peroxide catabolic process"/>
    <property type="evidence" value="ECO:0007669"/>
    <property type="project" value="TreeGrafter"/>
</dbReference>
<evidence type="ECO:0000256" key="2">
    <source>
        <dbReference type="ARBA" id="ARBA00022559"/>
    </source>
</evidence>
<comment type="function">
    <text evidence="7">Thiol-specific peroxidase that catalyzes the reduction of hydrogen peroxide and organic hydroperoxides to water and alcohols, respectively. Plays a role in cell protection against oxidative stress by detoxifying peroxides.</text>
</comment>
<dbReference type="InterPro" id="IPR037944">
    <property type="entry name" value="PRX5-like"/>
</dbReference>
<evidence type="ECO:0000256" key="4">
    <source>
        <dbReference type="ARBA" id="ARBA00023002"/>
    </source>
</evidence>
<keyword evidence="5 7" id="KW-0676">Redox-active center</keyword>
<dbReference type="GO" id="GO:0045454">
    <property type="term" value="P:cell redox homeostasis"/>
    <property type="evidence" value="ECO:0007669"/>
    <property type="project" value="TreeGrafter"/>
</dbReference>
<dbReference type="CDD" id="cd03013">
    <property type="entry name" value="PRX5_like"/>
    <property type="match status" value="1"/>
</dbReference>
<dbReference type="PANTHER" id="PTHR10430:SF39">
    <property type="entry name" value="PEROXISOMAL MEMBRANE ASSOCIATED PROTEIN 20"/>
    <property type="match status" value="1"/>
</dbReference>
<protein>
    <recommendedName>
        <fullName evidence="8">Redoxin domain-containing protein</fullName>
    </recommendedName>
</protein>